<evidence type="ECO:0000313" key="3">
    <source>
        <dbReference type="Proteomes" id="UP001642260"/>
    </source>
</evidence>
<comment type="caution">
    <text evidence="2">The sequence shown here is derived from an EMBL/GenBank/DDBJ whole genome shotgun (WGS) entry which is preliminary data.</text>
</comment>
<dbReference type="EMBL" id="CAKOAT010131821">
    <property type="protein sequence ID" value="CAH8337112.1"/>
    <property type="molecule type" value="Genomic_DNA"/>
</dbReference>
<sequence>MLTHKSGKCYLGSQADDFIKYFIKKKTHVSFFYDAEELRFEIQSEDVVHVEKREVTMSILGTLISKGYKTVRVRFTVTPRKEDITKSCLEYTFEFDKKINKENNYSGKTKIVESLLTYIVISDSNNRRSDDNFEYNSIYVGYPAEECFKRYVKAFEENVDVNVEDVKSKNRKFTMSFNDAPNLRDPYSGDVGVFERVEVTITITPKKHDNISSRVEWTMKVDKVDDTAKLEPTTVSSASVARVELHLFDFGSESSFRGEEDVTRGFEPSLERRSTPKDNQARHQ</sequence>
<dbReference type="Gene3D" id="3.30.530.20">
    <property type="match status" value="2"/>
</dbReference>
<dbReference type="InterPro" id="IPR023393">
    <property type="entry name" value="START-like_dom_sf"/>
</dbReference>
<evidence type="ECO:0000256" key="1">
    <source>
        <dbReference type="SAM" id="MobiDB-lite"/>
    </source>
</evidence>
<reference evidence="2 3" key="1">
    <citation type="submission" date="2022-03" db="EMBL/GenBank/DDBJ databases">
        <authorList>
            <person name="Macdonald S."/>
            <person name="Ahmed S."/>
            <person name="Newling K."/>
        </authorList>
    </citation>
    <scope>NUCLEOTIDE SEQUENCE [LARGE SCALE GENOMIC DNA]</scope>
</reference>
<gene>
    <name evidence="2" type="ORF">ERUC_LOCUS14129</name>
</gene>
<name>A0ABC8JVU5_ERUVS</name>
<proteinExistence type="predicted"/>
<feature type="region of interest" description="Disordered" evidence="1">
    <location>
        <begin position="256"/>
        <end position="284"/>
    </location>
</feature>
<dbReference type="Proteomes" id="UP001642260">
    <property type="component" value="Unassembled WGS sequence"/>
</dbReference>
<dbReference type="AlphaFoldDB" id="A0ABC8JVU5"/>
<organism evidence="2 3">
    <name type="scientific">Eruca vesicaria subsp. sativa</name>
    <name type="common">Garden rocket</name>
    <name type="synonym">Eruca sativa</name>
    <dbReference type="NCBI Taxonomy" id="29727"/>
    <lineage>
        <taxon>Eukaryota</taxon>
        <taxon>Viridiplantae</taxon>
        <taxon>Streptophyta</taxon>
        <taxon>Embryophyta</taxon>
        <taxon>Tracheophyta</taxon>
        <taxon>Spermatophyta</taxon>
        <taxon>Magnoliopsida</taxon>
        <taxon>eudicotyledons</taxon>
        <taxon>Gunneridae</taxon>
        <taxon>Pentapetalae</taxon>
        <taxon>rosids</taxon>
        <taxon>malvids</taxon>
        <taxon>Brassicales</taxon>
        <taxon>Brassicaceae</taxon>
        <taxon>Brassiceae</taxon>
        <taxon>Eruca</taxon>
    </lineage>
</organism>
<protein>
    <submittedName>
        <fullName evidence="2">Uncharacterized protein</fullName>
    </submittedName>
</protein>
<keyword evidence="3" id="KW-1185">Reference proteome</keyword>
<evidence type="ECO:0000313" key="2">
    <source>
        <dbReference type="EMBL" id="CAH8337112.1"/>
    </source>
</evidence>
<accession>A0ABC8JVU5</accession>